<dbReference type="KEGG" id="nani:NCTC12227_01607"/>
<keyword evidence="7 8" id="KW-0472">Membrane</keyword>
<evidence type="ECO:0000256" key="1">
    <source>
        <dbReference type="ARBA" id="ARBA00004651"/>
    </source>
</evidence>
<dbReference type="PANTHER" id="PTHR30472">
    <property type="entry name" value="FERRIC ENTEROBACTIN TRANSPORT SYSTEM PERMEASE PROTEIN"/>
    <property type="match status" value="1"/>
</dbReference>
<gene>
    <name evidence="9" type="primary">yfiZ</name>
    <name evidence="9" type="ORF">NCTC12227_01607</name>
</gene>
<keyword evidence="4" id="KW-1003">Cell membrane</keyword>
<dbReference type="GO" id="GO:0033214">
    <property type="term" value="P:siderophore-iron import into cell"/>
    <property type="evidence" value="ECO:0007669"/>
    <property type="project" value="TreeGrafter"/>
</dbReference>
<evidence type="ECO:0000313" key="9">
    <source>
        <dbReference type="EMBL" id="VEJ21842.1"/>
    </source>
</evidence>
<organism evidence="9 10">
    <name type="scientific">Neisseria animaloris</name>
    <dbReference type="NCBI Taxonomy" id="326522"/>
    <lineage>
        <taxon>Bacteria</taxon>
        <taxon>Pseudomonadati</taxon>
        <taxon>Pseudomonadota</taxon>
        <taxon>Betaproteobacteria</taxon>
        <taxon>Neisseriales</taxon>
        <taxon>Neisseriaceae</taxon>
        <taxon>Neisseria</taxon>
    </lineage>
</organism>
<dbReference type="PANTHER" id="PTHR30472:SF1">
    <property type="entry name" value="FE(3+) DICITRATE TRANSPORT SYSTEM PERMEASE PROTEIN FECC-RELATED"/>
    <property type="match status" value="1"/>
</dbReference>
<comment type="subcellular location">
    <subcellularLocation>
        <location evidence="1">Cell membrane</location>
        <topology evidence="1">Multi-pass membrane protein</topology>
    </subcellularLocation>
</comment>
<evidence type="ECO:0000256" key="2">
    <source>
        <dbReference type="ARBA" id="ARBA00007935"/>
    </source>
</evidence>
<dbReference type="STRING" id="326522.BWD08_10040"/>
<dbReference type="InterPro" id="IPR000522">
    <property type="entry name" value="ABC_transptr_permease_BtuC"/>
</dbReference>
<dbReference type="GO" id="GO:0005886">
    <property type="term" value="C:plasma membrane"/>
    <property type="evidence" value="ECO:0007669"/>
    <property type="project" value="UniProtKB-SubCell"/>
</dbReference>
<feature type="transmembrane region" description="Helical" evidence="8">
    <location>
        <begin position="158"/>
        <end position="176"/>
    </location>
</feature>
<evidence type="ECO:0000256" key="7">
    <source>
        <dbReference type="ARBA" id="ARBA00023136"/>
    </source>
</evidence>
<dbReference type="Pfam" id="PF01032">
    <property type="entry name" value="FecCD"/>
    <property type="match status" value="1"/>
</dbReference>
<keyword evidence="5 8" id="KW-0812">Transmembrane</keyword>
<dbReference type="InterPro" id="IPR037294">
    <property type="entry name" value="ABC_BtuC-like"/>
</dbReference>
<keyword evidence="6 8" id="KW-1133">Transmembrane helix</keyword>
<dbReference type="Proteomes" id="UP000268229">
    <property type="component" value="Chromosome"/>
</dbReference>
<evidence type="ECO:0000256" key="6">
    <source>
        <dbReference type="ARBA" id="ARBA00022989"/>
    </source>
</evidence>
<evidence type="ECO:0000256" key="8">
    <source>
        <dbReference type="SAM" id="Phobius"/>
    </source>
</evidence>
<protein>
    <submittedName>
        <fullName evidence="9">ABC transporter permease, enterobactin</fullName>
    </submittedName>
</protein>
<sequence>MFLPENRRTIMKLQVYPIFILTLLVLLCIAAFLSSLAWGNKILDFADVWKFVSSPKTTISPEQHHIALVINHRFVRTLAVLLCGSALGLSGALMQGLTRNPLADSGLLGINTGAAAMIASAAFFPFLQTNIFWLALLGSLLVAILISILGLSKEDGSSNFIILVGMAISVCLYAYVQAVTQLNPQVFDQYRFWVSGSFGGIKVSQIISVLPFFTVGVVLALCCSRYVNMIAFDKQTAMSLGTNILLIQSVVLLAAALLSAASVALAGPIVFIGLGSVHISRKLIGSDYRFLIPAAMLNGATLLCFADILARTVVRPSEIATGIMTALLGAPLLYVLVIFKRAQS</sequence>
<keyword evidence="10" id="KW-1185">Reference proteome</keyword>
<name>A0A3S5F6L6_9NEIS</name>
<feature type="transmembrane region" description="Helical" evidence="8">
    <location>
        <begin position="131"/>
        <end position="151"/>
    </location>
</feature>
<dbReference type="GO" id="GO:0022857">
    <property type="term" value="F:transmembrane transporter activity"/>
    <property type="evidence" value="ECO:0007669"/>
    <property type="project" value="InterPro"/>
</dbReference>
<feature type="transmembrane region" description="Helical" evidence="8">
    <location>
        <begin position="290"/>
        <end position="310"/>
    </location>
</feature>
<feature type="transmembrane region" description="Helical" evidence="8">
    <location>
        <begin position="203"/>
        <end position="223"/>
    </location>
</feature>
<feature type="transmembrane region" description="Helical" evidence="8">
    <location>
        <begin position="106"/>
        <end position="125"/>
    </location>
</feature>
<keyword evidence="3" id="KW-0813">Transport</keyword>
<dbReference type="Gene3D" id="1.10.3470.10">
    <property type="entry name" value="ABC transporter involved in vitamin B12 uptake, BtuC"/>
    <property type="match status" value="1"/>
</dbReference>
<reference evidence="9 10" key="1">
    <citation type="submission" date="2018-12" db="EMBL/GenBank/DDBJ databases">
        <authorList>
            <consortium name="Pathogen Informatics"/>
        </authorList>
    </citation>
    <scope>NUCLEOTIDE SEQUENCE [LARGE SCALE GENOMIC DNA]</scope>
    <source>
        <strain evidence="9 10">NCTC12227</strain>
    </source>
</reference>
<feature type="transmembrane region" description="Helical" evidence="8">
    <location>
        <begin position="319"/>
        <end position="339"/>
    </location>
</feature>
<comment type="similarity">
    <text evidence="2">Belongs to the binding-protein-dependent transport system permease family. FecCD subfamily.</text>
</comment>
<dbReference type="OrthoDB" id="9055647at2"/>
<dbReference type="SUPFAM" id="SSF81345">
    <property type="entry name" value="ABC transporter involved in vitamin B12 uptake, BtuC"/>
    <property type="match status" value="1"/>
</dbReference>
<evidence type="ECO:0000256" key="5">
    <source>
        <dbReference type="ARBA" id="ARBA00022692"/>
    </source>
</evidence>
<evidence type="ECO:0000313" key="10">
    <source>
        <dbReference type="Proteomes" id="UP000268229"/>
    </source>
</evidence>
<dbReference type="EMBL" id="LR134516">
    <property type="protein sequence ID" value="VEJ21842.1"/>
    <property type="molecule type" value="Genomic_DNA"/>
</dbReference>
<dbReference type="AlphaFoldDB" id="A0A3S5F6L6"/>
<proteinExistence type="inferred from homology"/>
<evidence type="ECO:0000256" key="3">
    <source>
        <dbReference type="ARBA" id="ARBA00022448"/>
    </source>
</evidence>
<accession>A0A3S5F6L6</accession>
<feature type="transmembrane region" description="Helical" evidence="8">
    <location>
        <begin position="74"/>
        <end position="94"/>
    </location>
</feature>
<evidence type="ECO:0000256" key="4">
    <source>
        <dbReference type="ARBA" id="ARBA00022475"/>
    </source>
</evidence>
<feature type="transmembrane region" description="Helical" evidence="8">
    <location>
        <begin position="244"/>
        <end position="270"/>
    </location>
</feature>
<dbReference type="CDD" id="cd06550">
    <property type="entry name" value="TM_ABC_iron-siderophores_like"/>
    <property type="match status" value="1"/>
</dbReference>